<accession>A0ABQ7JP47</accession>
<dbReference type="EMBL" id="JAAAIM010001048">
    <property type="protein sequence ID" value="KAG0282528.1"/>
    <property type="molecule type" value="Genomic_DNA"/>
</dbReference>
<proteinExistence type="predicted"/>
<comment type="caution">
    <text evidence="2">The sequence shown here is derived from an EMBL/GenBank/DDBJ whole genome shotgun (WGS) entry which is preliminary data.</text>
</comment>
<evidence type="ECO:0000313" key="3">
    <source>
        <dbReference type="Proteomes" id="UP001194696"/>
    </source>
</evidence>
<evidence type="ECO:0000313" key="2">
    <source>
        <dbReference type="EMBL" id="KAG0282528.1"/>
    </source>
</evidence>
<reference evidence="2 3" key="1">
    <citation type="journal article" date="2020" name="Fungal Divers.">
        <title>Resolving the Mortierellaceae phylogeny through synthesis of multi-gene phylogenetics and phylogenomics.</title>
        <authorList>
            <person name="Vandepol N."/>
            <person name="Liber J."/>
            <person name="Desiro A."/>
            <person name="Na H."/>
            <person name="Kennedy M."/>
            <person name="Barry K."/>
            <person name="Grigoriev I.V."/>
            <person name="Miller A.N."/>
            <person name="O'Donnell K."/>
            <person name="Stajich J.E."/>
            <person name="Bonito G."/>
        </authorList>
    </citation>
    <scope>NUCLEOTIDE SEQUENCE [LARGE SCALE GENOMIC DNA]</scope>
    <source>
        <strain evidence="2 3">AD045</strain>
    </source>
</reference>
<organism evidence="2 3">
    <name type="scientific">Linnemannia gamsii</name>
    <dbReference type="NCBI Taxonomy" id="64522"/>
    <lineage>
        <taxon>Eukaryota</taxon>
        <taxon>Fungi</taxon>
        <taxon>Fungi incertae sedis</taxon>
        <taxon>Mucoromycota</taxon>
        <taxon>Mortierellomycotina</taxon>
        <taxon>Mortierellomycetes</taxon>
        <taxon>Mortierellales</taxon>
        <taxon>Mortierellaceae</taxon>
        <taxon>Linnemannia</taxon>
    </lineage>
</organism>
<gene>
    <name evidence="2" type="ORF">BGZ96_000382</name>
</gene>
<feature type="region of interest" description="Disordered" evidence="1">
    <location>
        <begin position="162"/>
        <end position="192"/>
    </location>
</feature>
<evidence type="ECO:0000256" key="1">
    <source>
        <dbReference type="SAM" id="MobiDB-lite"/>
    </source>
</evidence>
<sequence>WTKSGWSPSTVNVNKCAVLALYDVDNNTYNTHRYAVQFNAMVKRQELKVVKNTPVDITPVLSLFRTWGSNESLPLEDLVSKDCLALGIAPKDKTGGSSFETTVITSPTQDLLICPVNAYTSYLARLPKDLIALPHHKPTRLSPRPDCIPLFQIRTQTISAHSGVHHRSQAEGHHASYEPPCRLHRSQVSRDR</sequence>
<name>A0ABQ7JP47_9FUNG</name>
<dbReference type="Proteomes" id="UP001194696">
    <property type="component" value="Unassembled WGS sequence"/>
</dbReference>
<feature type="non-terminal residue" evidence="2">
    <location>
        <position position="1"/>
    </location>
</feature>
<protein>
    <submittedName>
        <fullName evidence="2">Uncharacterized protein</fullName>
    </submittedName>
</protein>
<feature type="compositionally biased region" description="Basic residues" evidence="1">
    <location>
        <begin position="182"/>
        <end position="192"/>
    </location>
</feature>
<keyword evidence="3" id="KW-1185">Reference proteome</keyword>